<feature type="region of interest" description="Disordered" evidence="2">
    <location>
        <begin position="22"/>
        <end position="127"/>
    </location>
</feature>
<dbReference type="Proteomes" id="UP001220217">
    <property type="component" value="Chromosome"/>
</dbReference>
<dbReference type="Pfam" id="PF02709">
    <property type="entry name" value="Glyco_transf_7C"/>
    <property type="match status" value="1"/>
</dbReference>
<dbReference type="RefSeq" id="WP_275036064.1">
    <property type="nucleotide sequence ID" value="NZ_CP118718.1"/>
</dbReference>
<sequence length="592" mass="69214">MIKIDSYEYYYNPEDGKYYIRKRKNSTHSLKKLKDKLNKSKDKKDRKDKTSKGNKGNRSDDAANKGNKSRDKADATNKTNKLRDRADTANETNKSQDRANTVNEVNQFHDRADTANETNKSQDRANTVNEVNQFHGRADTANETNKSQDRANTVNEVNQFHGRADTVNETNKSDEKMSKVDITDHLLYRMSIKNNHNHPIKVSIVMPTYNKYHQTSLSLYGLSKQTFSHAEYEVILVDDASSDNTSDILKEVDVPFKFKYIQMKQNKGRSSVRNIGINHAEGDLLIFLDGEMLAPPSFIENHYKHHIHESNLVVTGAMHYEGVYTFIMPDYNEDQMAHLKQLVNNDAEYRRLYENYEQTRQHSNGPFPLVTKEDIDTNRFQRLSFPNRYFLNSGLKHFGERLEGFTLPYIAFLSGNVSVRKANLKKSGLFDETFVGYGAEDWELGYRLYKNGVQFVLDPSTVAYHQEHGISKRKVKEQWGNHYRFVKKHPNIDVLILSLEWKELPFMHLHQTLVEYNELEERFPDEYNELKHAFRTMLFRIIEYLNNGQPVTKLYDLPEGSDERIKIHQQFETLRPRGFDYLASSFEQIYYL</sequence>
<accession>A0ABD7WQS2</accession>
<dbReference type="Gene3D" id="3.90.550.10">
    <property type="entry name" value="Spore Coat Polysaccharide Biosynthesis Protein SpsA, Chain A"/>
    <property type="match status" value="1"/>
</dbReference>
<dbReference type="AlphaFoldDB" id="A0ABD7WQS2"/>
<dbReference type="EC" id="2.4.-.-" evidence="5"/>
<organism evidence="5 6">
    <name type="scientific">Priestia aryabhattai</name>
    <name type="common">Bacillus aryabhattai</name>
    <dbReference type="NCBI Taxonomy" id="412384"/>
    <lineage>
        <taxon>Bacteria</taxon>
        <taxon>Bacillati</taxon>
        <taxon>Bacillota</taxon>
        <taxon>Bacilli</taxon>
        <taxon>Bacillales</taxon>
        <taxon>Bacillaceae</taxon>
        <taxon>Priestia</taxon>
    </lineage>
</organism>
<evidence type="ECO:0000313" key="5">
    <source>
        <dbReference type="EMBL" id="WEA42650.1"/>
    </source>
</evidence>
<evidence type="ECO:0000256" key="2">
    <source>
        <dbReference type="SAM" id="MobiDB-lite"/>
    </source>
</evidence>
<feature type="region of interest" description="Disordered" evidence="2">
    <location>
        <begin position="134"/>
        <end position="153"/>
    </location>
</feature>
<feature type="domain" description="Galactosyltransferase C-terminal" evidence="4">
    <location>
        <begin position="404"/>
        <end position="456"/>
    </location>
</feature>
<name>A0ABD7WQS2_PRIAR</name>
<dbReference type="InterPro" id="IPR027791">
    <property type="entry name" value="Galactosyl_T_C"/>
</dbReference>
<dbReference type="Pfam" id="PF00535">
    <property type="entry name" value="Glycos_transf_2"/>
    <property type="match status" value="1"/>
</dbReference>
<reference evidence="5 6" key="1">
    <citation type="submission" date="2023-02" db="EMBL/GenBank/DDBJ databases">
        <title>Complete genome sequence of Priestia aryabhattai G5MAi6, a methanol-tolerant strain isolated from tap water in Hong Kong.</title>
        <authorList>
            <person name="Leung K.M."/>
            <person name="Lai G.K.K."/>
            <person name="Griffin S.D.J."/>
        </authorList>
    </citation>
    <scope>NUCLEOTIDE SEQUENCE [LARGE SCALE GENOMIC DNA]</scope>
    <source>
        <strain evidence="5 6">G5MAi6</strain>
    </source>
</reference>
<gene>
    <name evidence="5" type="ORF">PWO00_17645</name>
</gene>
<evidence type="ECO:0000256" key="1">
    <source>
        <dbReference type="ARBA" id="ARBA00022679"/>
    </source>
</evidence>
<keyword evidence="5" id="KW-0328">Glycosyltransferase</keyword>
<keyword evidence="1 5" id="KW-0808">Transferase</keyword>
<feature type="compositionally biased region" description="Polar residues" evidence="2">
    <location>
        <begin position="89"/>
        <end position="106"/>
    </location>
</feature>
<feature type="compositionally biased region" description="Basic and acidic residues" evidence="2">
    <location>
        <begin position="35"/>
        <end position="88"/>
    </location>
</feature>
<proteinExistence type="predicted"/>
<dbReference type="InterPro" id="IPR050834">
    <property type="entry name" value="Glycosyltransf_2"/>
</dbReference>
<protein>
    <submittedName>
        <fullName evidence="5">Glycosyltransferase</fullName>
        <ecNumber evidence="5">2.4.-.-</ecNumber>
    </submittedName>
</protein>
<dbReference type="InterPro" id="IPR001173">
    <property type="entry name" value="Glyco_trans_2-like"/>
</dbReference>
<dbReference type="PANTHER" id="PTHR43685:SF3">
    <property type="entry name" value="SLR2126 PROTEIN"/>
    <property type="match status" value="1"/>
</dbReference>
<evidence type="ECO:0000313" key="6">
    <source>
        <dbReference type="Proteomes" id="UP001220217"/>
    </source>
</evidence>
<evidence type="ECO:0000259" key="4">
    <source>
        <dbReference type="Pfam" id="PF02709"/>
    </source>
</evidence>
<dbReference type="SUPFAM" id="SSF53448">
    <property type="entry name" value="Nucleotide-diphospho-sugar transferases"/>
    <property type="match status" value="1"/>
</dbReference>
<dbReference type="PANTHER" id="PTHR43685">
    <property type="entry name" value="GLYCOSYLTRANSFERASE"/>
    <property type="match status" value="1"/>
</dbReference>
<evidence type="ECO:0000259" key="3">
    <source>
        <dbReference type="Pfam" id="PF00535"/>
    </source>
</evidence>
<dbReference type="InterPro" id="IPR029044">
    <property type="entry name" value="Nucleotide-diphossugar_trans"/>
</dbReference>
<feature type="compositionally biased region" description="Polar residues" evidence="2">
    <location>
        <begin position="141"/>
        <end position="153"/>
    </location>
</feature>
<dbReference type="EMBL" id="CP118718">
    <property type="protein sequence ID" value="WEA42650.1"/>
    <property type="molecule type" value="Genomic_DNA"/>
</dbReference>
<feature type="domain" description="Glycosyltransferase 2-like" evidence="3">
    <location>
        <begin position="203"/>
        <end position="339"/>
    </location>
</feature>
<dbReference type="GO" id="GO:0016757">
    <property type="term" value="F:glycosyltransferase activity"/>
    <property type="evidence" value="ECO:0007669"/>
    <property type="project" value="UniProtKB-KW"/>
</dbReference>
<feature type="compositionally biased region" description="Polar residues" evidence="2">
    <location>
        <begin position="115"/>
        <end position="127"/>
    </location>
</feature>
<feature type="compositionally biased region" description="Basic residues" evidence="2">
    <location>
        <begin position="22"/>
        <end position="34"/>
    </location>
</feature>